<dbReference type="Proteomes" id="UP001303889">
    <property type="component" value="Unassembled WGS sequence"/>
</dbReference>
<reference evidence="2" key="1">
    <citation type="journal article" date="2023" name="Mol. Phylogenet. Evol.">
        <title>Genome-scale phylogeny and comparative genomics of the fungal order Sordariales.</title>
        <authorList>
            <person name="Hensen N."/>
            <person name="Bonometti L."/>
            <person name="Westerberg I."/>
            <person name="Brannstrom I.O."/>
            <person name="Guillou S."/>
            <person name="Cros-Aarteil S."/>
            <person name="Calhoun S."/>
            <person name="Haridas S."/>
            <person name="Kuo A."/>
            <person name="Mondo S."/>
            <person name="Pangilinan J."/>
            <person name="Riley R."/>
            <person name="LaButti K."/>
            <person name="Andreopoulos B."/>
            <person name="Lipzen A."/>
            <person name="Chen C."/>
            <person name="Yan M."/>
            <person name="Daum C."/>
            <person name="Ng V."/>
            <person name="Clum A."/>
            <person name="Steindorff A."/>
            <person name="Ohm R.A."/>
            <person name="Martin F."/>
            <person name="Silar P."/>
            <person name="Natvig D.O."/>
            <person name="Lalanne C."/>
            <person name="Gautier V."/>
            <person name="Ament-Velasquez S.L."/>
            <person name="Kruys A."/>
            <person name="Hutchinson M.I."/>
            <person name="Powell A.J."/>
            <person name="Barry K."/>
            <person name="Miller A.N."/>
            <person name="Grigoriev I.V."/>
            <person name="Debuchy R."/>
            <person name="Gladieux P."/>
            <person name="Hiltunen Thoren M."/>
            <person name="Johannesson H."/>
        </authorList>
    </citation>
    <scope>NUCLEOTIDE SEQUENCE</scope>
    <source>
        <strain evidence="2">CBS 103.79</strain>
    </source>
</reference>
<feature type="region of interest" description="Disordered" evidence="1">
    <location>
        <begin position="1"/>
        <end position="70"/>
    </location>
</feature>
<comment type="caution">
    <text evidence="2">The sequence shown here is derived from an EMBL/GenBank/DDBJ whole genome shotgun (WGS) entry which is preliminary data.</text>
</comment>
<evidence type="ECO:0000313" key="2">
    <source>
        <dbReference type="EMBL" id="KAK3904029.1"/>
    </source>
</evidence>
<sequence length="337" mass="37512">MSSPAQEGPSVPKEKEKKGFGKVLLRMKTVLKKADPSRRLSTLGSKSATTPAAVASSSKPMQPADDAAPAAVAPAVTTEIPAAVEATKIPRSQLFAERAKKLGEMYGLELKPSEWHSTEGHALRVEKPIRMRVHRKCHLCSTSFGLGKECPKCKHPRCKQCPRVPPKRTEAEKEESRKKRAAVIKERAEKAPIIPDWDPTPKTIVLKRPAKAGGQDLYYRKPRQRIRRNCCQCKALFTGTKTCEGCQHIRCTDCPRDPPKKDKYPYGYPGDAPGEKVAHYQCASCKHIFSIPPVNDPPCVKCSHDKCDRLAPRKVEPEPDPEILRSIQIKLESMKLK</sequence>
<dbReference type="AlphaFoldDB" id="A0AAN6MNR0"/>
<proteinExistence type="predicted"/>
<reference evidence="2" key="2">
    <citation type="submission" date="2023-05" db="EMBL/GenBank/DDBJ databases">
        <authorList>
            <consortium name="Lawrence Berkeley National Laboratory"/>
            <person name="Steindorff A."/>
            <person name="Hensen N."/>
            <person name="Bonometti L."/>
            <person name="Westerberg I."/>
            <person name="Brannstrom I.O."/>
            <person name="Guillou S."/>
            <person name="Cros-Aarteil S."/>
            <person name="Calhoun S."/>
            <person name="Haridas S."/>
            <person name="Kuo A."/>
            <person name="Mondo S."/>
            <person name="Pangilinan J."/>
            <person name="Riley R."/>
            <person name="Labutti K."/>
            <person name="Andreopoulos B."/>
            <person name="Lipzen A."/>
            <person name="Chen C."/>
            <person name="Yanf M."/>
            <person name="Daum C."/>
            <person name="Ng V."/>
            <person name="Clum A."/>
            <person name="Ohm R."/>
            <person name="Martin F."/>
            <person name="Silar P."/>
            <person name="Natvig D."/>
            <person name="Lalanne C."/>
            <person name="Gautier V."/>
            <person name="Ament-Velasquez S.L."/>
            <person name="Kruys A."/>
            <person name="Hutchinson M.I."/>
            <person name="Powell A.J."/>
            <person name="Barry K."/>
            <person name="Miller A.N."/>
            <person name="Grigoriev I.V."/>
            <person name="Debuchy R."/>
            <person name="Gladieux P."/>
            <person name="Thoren M.H."/>
            <person name="Johannesson H."/>
        </authorList>
    </citation>
    <scope>NUCLEOTIDE SEQUENCE</scope>
    <source>
        <strain evidence="2">CBS 103.79</strain>
    </source>
</reference>
<organism evidence="2 3">
    <name type="scientific">Staphylotrichum tortipilum</name>
    <dbReference type="NCBI Taxonomy" id="2831512"/>
    <lineage>
        <taxon>Eukaryota</taxon>
        <taxon>Fungi</taxon>
        <taxon>Dikarya</taxon>
        <taxon>Ascomycota</taxon>
        <taxon>Pezizomycotina</taxon>
        <taxon>Sordariomycetes</taxon>
        <taxon>Sordariomycetidae</taxon>
        <taxon>Sordariales</taxon>
        <taxon>Chaetomiaceae</taxon>
        <taxon>Staphylotrichum</taxon>
    </lineage>
</organism>
<dbReference type="EMBL" id="MU855417">
    <property type="protein sequence ID" value="KAK3904029.1"/>
    <property type="molecule type" value="Genomic_DNA"/>
</dbReference>
<evidence type="ECO:0000256" key="1">
    <source>
        <dbReference type="SAM" id="MobiDB-lite"/>
    </source>
</evidence>
<feature type="compositionally biased region" description="Low complexity" evidence="1">
    <location>
        <begin position="45"/>
        <end position="70"/>
    </location>
</feature>
<evidence type="ECO:0000313" key="3">
    <source>
        <dbReference type="Proteomes" id="UP001303889"/>
    </source>
</evidence>
<keyword evidence="3" id="KW-1185">Reference proteome</keyword>
<protein>
    <submittedName>
        <fullName evidence="2">Uncharacterized protein</fullName>
    </submittedName>
</protein>
<gene>
    <name evidence="2" type="ORF">C8A05DRAFT_32205</name>
</gene>
<accession>A0AAN6MNR0</accession>
<name>A0AAN6MNR0_9PEZI</name>